<feature type="compositionally biased region" description="Polar residues" evidence="9">
    <location>
        <begin position="1"/>
        <end position="10"/>
    </location>
</feature>
<dbReference type="AlphaFoldDB" id="A0A1E3KC99"/>
<dbReference type="GO" id="GO:0032542">
    <property type="term" value="F:sulfiredoxin activity"/>
    <property type="evidence" value="ECO:0007669"/>
    <property type="project" value="InterPro"/>
</dbReference>
<sequence>MSTEEQQQGASCLPTELQPDKPTSSVFSRSEDAPVHNVPMRVINRPLPSELDEDKVQAFMDEMKASCRGDAFTPIEVVKVKAPLKTDPTGPAQVFYFAMGGCHRYEATKRLEWETIRARIIEVPASQMRVYLGAGSPF</sequence>
<dbReference type="GO" id="GO:0034599">
    <property type="term" value="P:cellular response to oxidative stress"/>
    <property type="evidence" value="ECO:0007669"/>
    <property type="project" value="TreeGrafter"/>
</dbReference>
<keyword evidence="3" id="KW-0547">Nucleotide-binding</keyword>
<dbReference type="EC" id="1.8.98.2" evidence="2"/>
<dbReference type="EMBL" id="MEKH01000002">
    <property type="protein sequence ID" value="ODO10586.1"/>
    <property type="molecule type" value="Genomic_DNA"/>
</dbReference>
<dbReference type="Pfam" id="PF02195">
    <property type="entry name" value="ParB_N"/>
    <property type="match status" value="1"/>
</dbReference>
<dbReference type="PANTHER" id="PTHR21348:SF2">
    <property type="entry name" value="SULFIREDOXIN-1"/>
    <property type="match status" value="1"/>
</dbReference>
<dbReference type="OrthoDB" id="10023328at2759"/>
<keyword evidence="7" id="KW-1015">Disulfide bond</keyword>
<organism evidence="11 12">
    <name type="scientific">Cryptococcus amylolentus CBS 6273</name>
    <dbReference type="NCBI Taxonomy" id="1296118"/>
    <lineage>
        <taxon>Eukaryota</taxon>
        <taxon>Fungi</taxon>
        <taxon>Dikarya</taxon>
        <taxon>Basidiomycota</taxon>
        <taxon>Agaricomycotina</taxon>
        <taxon>Tremellomycetes</taxon>
        <taxon>Tremellales</taxon>
        <taxon>Cryptococcaceae</taxon>
        <taxon>Cryptococcus</taxon>
    </lineage>
</organism>
<dbReference type="Gene3D" id="3.90.1530.10">
    <property type="entry name" value="Conserved hypothetical protein from pyrococcus furiosus pfu- 392566-001, ParB domain"/>
    <property type="match status" value="1"/>
</dbReference>
<reference evidence="11 12" key="1">
    <citation type="submission" date="2016-06" db="EMBL/GenBank/DDBJ databases">
        <title>Evolution of pathogenesis and genome organization in the Tremellales.</title>
        <authorList>
            <person name="Cuomo C."/>
            <person name="Litvintseva A."/>
            <person name="Heitman J."/>
            <person name="Chen Y."/>
            <person name="Sun S."/>
            <person name="Springer D."/>
            <person name="Dromer F."/>
            <person name="Young S."/>
            <person name="Zeng Q."/>
            <person name="Chapman S."/>
            <person name="Gujja S."/>
            <person name="Saif S."/>
            <person name="Birren B."/>
        </authorList>
    </citation>
    <scope>NUCLEOTIDE SEQUENCE [LARGE SCALE GENOMIC DNA]</scope>
    <source>
        <strain evidence="11 12">CBS 6273</strain>
    </source>
</reference>
<evidence type="ECO:0000256" key="2">
    <source>
        <dbReference type="ARBA" id="ARBA00013055"/>
    </source>
</evidence>
<dbReference type="InterPro" id="IPR003115">
    <property type="entry name" value="ParB_N"/>
</dbReference>
<evidence type="ECO:0000256" key="9">
    <source>
        <dbReference type="SAM" id="MobiDB-lite"/>
    </source>
</evidence>
<dbReference type="InterPro" id="IPR036086">
    <property type="entry name" value="ParB/Sulfiredoxin_sf"/>
</dbReference>
<protein>
    <recommendedName>
        <fullName evidence="2">sulfiredoxin</fullName>
        <ecNumber evidence="2">1.8.98.2</ecNumber>
    </recommendedName>
</protein>
<comment type="caution">
    <text evidence="11">The sequence shown here is derived from an EMBL/GenBank/DDBJ whole genome shotgun (WGS) entry which is preliminary data.</text>
</comment>
<keyword evidence="6" id="KW-0560">Oxidoreductase</keyword>
<evidence type="ECO:0000256" key="6">
    <source>
        <dbReference type="ARBA" id="ARBA00023002"/>
    </source>
</evidence>
<dbReference type="SUPFAM" id="SSF110849">
    <property type="entry name" value="ParB/Sulfiredoxin"/>
    <property type="match status" value="1"/>
</dbReference>
<feature type="region of interest" description="Disordered" evidence="9">
    <location>
        <begin position="1"/>
        <end position="38"/>
    </location>
</feature>
<comment type="similarity">
    <text evidence="1">Belongs to the sulfiredoxin family.</text>
</comment>
<keyword evidence="5" id="KW-0049">Antioxidant</keyword>
<evidence type="ECO:0000313" key="11">
    <source>
        <dbReference type="EMBL" id="ODO10586.1"/>
    </source>
</evidence>
<proteinExistence type="inferred from homology"/>
<evidence type="ECO:0000259" key="10">
    <source>
        <dbReference type="Pfam" id="PF02195"/>
    </source>
</evidence>
<evidence type="ECO:0000256" key="7">
    <source>
        <dbReference type="ARBA" id="ARBA00023157"/>
    </source>
</evidence>
<name>A0A1E3KC99_9TREE</name>
<evidence type="ECO:0000256" key="3">
    <source>
        <dbReference type="ARBA" id="ARBA00022741"/>
    </source>
</evidence>
<dbReference type="GO" id="GO:0005737">
    <property type="term" value="C:cytoplasm"/>
    <property type="evidence" value="ECO:0007669"/>
    <property type="project" value="TreeGrafter"/>
</dbReference>
<evidence type="ECO:0000256" key="8">
    <source>
        <dbReference type="ARBA" id="ARBA00047514"/>
    </source>
</evidence>
<accession>A0A1E3KC99</accession>
<evidence type="ECO:0000256" key="4">
    <source>
        <dbReference type="ARBA" id="ARBA00022840"/>
    </source>
</evidence>
<evidence type="ECO:0000256" key="5">
    <source>
        <dbReference type="ARBA" id="ARBA00022862"/>
    </source>
</evidence>
<keyword evidence="4" id="KW-0067">ATP-binding</keyword>
<dbReference type="PANTHER" id="PTHR21348">
    <property type="match status" value="1"/>
</dbReference>
<comment type="catalytic activity">
    <reaction evidence="8">
        <text>S-hydroxy-S-oxy-L-cysteinyl-[peroxiredoxin] + [protein]-dithiol + ATP = S-hydroxy-L-cysteinyl-[peroxiredoxin] + [protein]-disulfide + ADP + phosphate</text>
        <dbReference type="Rhea" id="RHEA:17545"/>
        <dbReference type="Rhea" id="RHEA-COMP:10593"/>
        <dbReference type="Rhea" id="RHEA-COMP:10594"/>
        <dbReference type="Rhea" id="RHEA-COMP:13681"/>
        <dbReference type="Rhea" id="RHEA-COMP:17976"/>
        <dbReference type="ChEBI" id="CHEBI:29950"/>
        <dbReference type="ChEBI" id="CHEBI:30616"/>
        <dbReference type="ChEBI" id="CHEBI:43474"/>
        <dbReference type="ChEBI" id="CHEBI:50058"/>
        <dbReference type="ChEBI" id="CHEBI:61973"/>
        <dbReference type="ChEBI" id="CHEBI:61974"/>
        <dbReference type="ChEBI" id="CHEBI:456216"/>
        <dbReference type="EC" id="1.8.98.2"/>
    </reaction>
</comment>
<evidence type="ECO:0000256" key="1">
    <source>
        <dbReference type="ARBA" id="ARBA00009609"/>
    </source>
</evidence>
<dbReference type="Proteomes" id="UP000095149">
    <property type="component" value="Unassembled WGS sequence"/>
</dbReference>
<feature type="domain" description="ParB-like N-terminal" evidence="10">
    <location>
        <begin position="35"/>
        <end position="130"/>
    </location>
</feature>
<evidence type="ECO:0000313" key="12">
    <source>
        <dbReference type="Proteomes" id="UP000095149"/>
    </source>
</evidence>
<dbReference type="CDD" id="cd16395">
    <property type="entry name" value="Srx"/>
    <property type="match status" value="1"/>
</dbReference>
<gene>
    <name evidence="11" type="ORF">I350_01183</name>
</gene>
<dbReference type="InterPro" id="IPR016692">
    <property type="entry name" value="Sulfiredoxin"/>
</dbReference>